<dbReference type="EMBL" id="CP061032">
    <property type="protein sequence ID" value="QNP90196.1"/>
    <property type="molecule type" value="Genomic_DNA"/>
</dbReference>
<protein>
    <submittedName>
        <fullName evidence="2">Type II toxin-antitoxin system HicB family antitoxin</fullName>
    </submittedName>
</protein>
<accession>A0A7H0JYT0</accession>
<dbReference type="InterPro" id="IPR035069">
    <property type="entry name" value="TTHA1013/TTHA0281-like"/>
</dbReference>
<dbReference type="KEGG" id="cluj:IAU68_11230"/>
<sequence>MATQAEKYTYQTFWSKEDGEFVSTVAEFPSLSWMDDDAGRSQEGLRNLVAEVLSDLEANGEVVPQPFGERTFSGRFNVRVSSSLHRKLAVDAAREGVSLNAWVVQKLASA</sequence>
<evidence type="ECO:0000313" key="3">
    <source>
        <dbReference type="Proteomes" id="UP000516235"/>
    </source>
</evidence>
<dbReference type="EMBL" id="JACMYE010000009">
    <property type="protein sequence ID" value="MBC3179753.1"/>
    <property type="molecule type" value="Genomic_DNA"/>
</dbReference>
<dbReference type="SUPFAM" id="SSF47598">
    <property type="entry name" value="Ribbon-helix-helix"/>
    <property type="match status" value="1"/>
</dbReference>
<dbReference type="AlphaFoldDB" id="A0A7H0JYT0"/>
<evidence type="ECO:0000313" key="4">
    <source>
        <dbReference type="Proteomes" id="UP000642876"/>
    </source>
</evidence>
<name>A0A7H0JYT0_9CORY</name>
<proteinExistence type="predicted"/>
<dbReference type="Pfam" id="PF05534">
    <property type="entry name" value="HicB"/>
    <property type="match status" value="1"/>
</dbReference>
<keyword evidence="4" id="KW-1185">Reference proteome</keyword>
<dbReference type="InterPro" id="IPR008651">
    <property type="entry name" value="Uncharacterised_HicB"/>
</dbReference>
<dbReference type="Proteomes" id="UP000642876">
    <property type="component" value="Unassembled WGS sequence"/>
</dbReference>
<dbReference type="GO" id="GO:0006355">
    <property type="term" value="P:regulation of DNA-templated transcription"/>
    <property type="evidence" value="ECO:0007669"/>
    <property type="project" value="InterPro"/>
</dbReference>
<dbReference type="InterPro" id="IPR013321">
    <property type="entry name" value="Arc_rbn_hlx_hlx"/>
</dbReference>
<gene>
    <name evidence="1" type="ORF">H7348_10640</name>
    <name evidence="2" type="ORF">IAU68_11230</name>
</gene>
<dbReference type="Proteomes" id="UP000516235">
    <property type="component" value="Chromosome"/>
</dbReference>
<dbReference type="SUPFAM" id="SSF143100">
    <property type="entry name" value="TTHA1013/TTHA0281-like"/>
    <property type="match status" value="1"/>
</dbReference>
<dbReference type="InterPro" id="IPR010985">
    <property type="entry name" value="Ribbon_hlx_hlx"/>
</dbReference>
<evidence type="ECO:0000313" key="1">
    <source>
        <dbReference type="EMBL" id="MBC3179753.1"/>
    </source>
</evidence>
<dbReference type="Gene3D" id="1.10.1220.10">
    <property type="entry name" value="Met repressor-like"/>
    <property type="match status" value="1"/>
</dbReference>
<evidence type="ECO:0000313" key="2">
    <source>
        <dbReference type="EMBL" id="QNP90196.1"/>
    </source>
</evidence>
<organism evidence="2 3">
    <name type="scientific">Corynebacterium lujinxingii</name>
    <dbReference type="NCBI Taxonomy" id="2763010"/>
    <lineage>
        <taxon>Bacteria</taxon>
        <taxon>Bacillati</taxon>
        <taxon>Actinomycetota</taxon>
        <taxon>Actinomycetes</taxon>
        <taxon>Mycobacteriales</taxon>
        <taxon>Corynebacteriaceae</taxon>
        <taxon>Corynebacterium</taxon>
    </lineage>
</organism>
<dbReference type="RefSeq" id="WP_171194620.1">
    <property type="nucleotide sequence ID" value="NZ_CP061032.1"/>
</dbReference>
<reference evidence="3 4" key="1">
    <citation type="submission" date="2020-08" db="EMBL/GenBank/DDBJ databases">
        <title>novel species in genus Corynebacterium.</title>
        <authorList>
            <person name="Zhang G."/>
        </authorList>
    </citation>
    <scope>NUCLEOTIDE SEQUENCE [LARGE SCALE GENOMIC DNA]</scope>
    <source>
        <strain evidence="2">Zg-917</strain>
        <strain evidence="3 4">zg-917</strain>
    </source>
</reference>